<sequence>MSDLTKKQTGYKTLRRRLKARQRAIKFLRNKVAWLELQLTLHYVEDRRTEECDETYVDDLFDDCRKCQLLRKMLDAAPIPLVWIPGLSDCSQDELDETVAVIPNSVATSLAGEDFTVTIDPSHHSLDQQQDADAPKVLPRGNELFSRGSSEKICCILLVAVAILLVNWM</sequence>
<protein>
    <submittedName>
        <fullName evidence="1">Uncharacterized protein</fullName>
    </submittedName>
</protein>
<comment type="caution">
    <text evidence="1">The sequence shown here is derived from an EMBL/GenBank/DDBJ whole genome shotgun (WGS) entry which is preliminary data.</text>
</comment>
<evidence type="ECO:0000313" key="2">
    <source>
        <dbReference type="Proteomes" id="UP001159405"/>
    </source>
</evidence>
<reference evidence="1 2" key="1">
    <citation type="submission" date="2022-05" db="EMBL/GenBank/DDBJ databases">
        <authorList>
            <consortium name="Genoscope - CEA"/>
            <person name="William W."/>
        </authorList>
    </citation>
    <scope>NUCLEOTIDE SEQUENCE [LARGE SCALE GENOMIC DNA]</scope>
</reference>
<gene>
    <name evidence="1" type="ORF">PLOB_00026665</name>
</gene>
<dbReference type="Proteomes" id="UP001159405">
    <property type="component" value="Unassembled WGS sequence"/>
</dbReference>
<evidence type="ECO:0000313" key="1">
    <source>
        <dbReference type="EMBL" id="CAH3118904.1"/>
    </source>
</evidence>
<dbReference type="EMBL" id="CALNXK010000032">
    <property type="protein sequence ID" value="CAH3118904.1"/>
    <property type="molecule type" value="Genomic_DNA"/>
</dbReference>
<proteinExistence type="predicted"/>
<keyword evidence="2" id="KW-1185">Reference proteome</keyword>
<name>A0ABN8NR39_9CNID</name>
<accession>A0ABN8NR39</accession>
<organism evidence="1 2">
    <name type="scientific">Porites lobata</name>
    <dbReference type="NCBI Taxonomy" id="104759"/>
    <lineage>
        <taxon>Eukaryota</taxon>
        <taxon>Metazoa</taxon>
        <taxon>Cnidaria</taxon>
        <taxon>Anthozoa</taxon>
        <taxon>Hexacorallia</taxon>
        <taxon>Scleractinia</taxon>
        <taxon>Fungiina</taxon>
        <taxon>Poritidae</taxon>
        <taxon>Porites</taxon>
    </lineage>
</organism>